<protein>
    <submittedName>
        <fullName evidence="1">Uncharacterized protein</fullName>
    </submittedName>
</protein>
<dbReference type="AlphaFoldDB" id="A0A813ING5"/>
<dbReference type="EMBL" id="CAJNNW010011950">
    <property type="protein sequence ID" value="CAE8653755.1"/>
    <property type="molecule type" value="Genomic_DNA"/>
</dbReference>
<gene>
    <name evidence="1" type="ORF">PGLA2088_LOCUS10605</name>
</gene>
<proteinExistence type="predicted"/>
<comment type="caution">
    <text evidence="1">The sequence shown here is derived from an EMBL/GenBank/DDBJ whole genome shotgun (WGS) entry which is preliminary data.</text>
</comment>
<organism evidence="1 2">
    <name type="scientific">Polarella glacialis</name>
    <name type="common">Dinoflagellate</name>
    <dbReference type="NCBI Taxonomy" id="89957"/>
    <lineage>
        <taxon>Eukaryota</taxon>
        <taxon>Sar</taxon>
        <taxon>Alveolata</taxon>
        <taxon>Dinophyceae</taxon>
        <taxon>Suessiales</taxon>
        <taxon>Suessiaceae</taxon>
        <taxon>Polarella</taxon>
    </lineage>
</organism>
<sequence>EQCCWRWLSHSLLKESSWLKDDLDHVRQEHEQYMGQRTKVELDIEAFAELRGSHKTLLHELHHSRAECTDLRRDFTVLKMTHAHTAIREQELEKQNILLLEARKHLTMKEAEATHRAVETERALKVSRAHEEELRSRFLDLEDFKVRA</sequence>
<evidence type="ECO:0000313" key="2">
    <source>
        <dbReference type="Proteomes" id="UP000626109"/>
    </source>
</evidence>
<evidence type="ECO:0000313" key="1">
    <source>
        <dbReference type="EMBL" id="CAE8653755.1"/>
    </source>
</evidence>
<dbReference type="Proteomes" id="UP000626109">
    <property type="component" value="Unassembled WGS sequence"/>
</dbReference>
<accession>A0A813ING5</accession>
<feature type="non-terminal residue" evidence="1">
    <location>
        <position position="148"/>
    </location>
</feature>
<name>A0A813ING5_POLGL</name>
<reference evidence="1" key="1">
    <citation type="submission" date="2021-02" db="EMBL/GenBank/DDBJ databases">
        <authorList>
            <person name="Dougan E. K."/>
            <person name="Rhodes N."/>
            <person name="Thang M."/>
            <person name="Chan C."/>
        </authorList>
    </citation>
    <scope>NUCLEOTIDE SEQUENCE</scope>
</reference>
<feature type="non-terminal residue" evidence="1">
    <location>
        <position position="1"/>
    </location>
</feature>